<accession>A0A165SES6</accession>
<protein>
    <submittedName>
        <fullName evidence="1">Uncharacterized protein</fullName>
    </submittedName>
</protein>
<name>A0A165SES6_9RHOB</name>
<dbReference type="AlphaFoldDB" id="A0A165SES6"/>
<gene>
    <name evidence="1" type="ORF">AKL17_0077</name>
</gene>
<dbReference type="RefSeq" id="WP_269465714.1">
    <property type="nucleotide sequence ID" value="NZ_CP012661.1"/>
</dbReference>
<proteinExistence type="predicted"/>
<dbReference type="Proteomes" id="UP000076128">
    <property type="component" value="Chromosome"/>
</dbReference>
<organism evidence="1 2">
    <name type="scientific">Frigidibacter mobilis</name>
    <dbReference type="NCBI Taxonomy" id="1335048"/>
    <lineage>
        <taxon>Bacteria</taxon>
        <taxon>Pseudomonadati</taxon>
        <taxon>Pseudomonadota</taxon>
        <taxon>Alphaproteobacteria</taxon>
        <taxon>Rhodobacterales</taxon>
        <taxon>Paracoccaceae</taxon>
        <taxon>Frigidibacter</taxon>
    </lineage>
</organism>
<reference evidence="1 2" key="1">
    <citation type="submission" date="2015-09" db="EMBL/GenBank/DDBJ databases">
        <title>Complete genome sequence of Defluviimonas alba cai42t isolated from an oilfield in Xinjiang.</title>
        <authorList>
            <person name="Geng S."/>
            <person name="Pan X."/>
            <person name="Wu X."/>
        </authorList>
    </citation>
    <scope>NUCLEOTIDE SEQUENCE [LARGE SCALE GENOMIC DNA]</scope>
    <source>
        <strain evidence="2">cai42</strain>
    </source>
</reference>
<dbReference type="KEGG" id="daa:AKL17_0077"/>
<keyword evidence="2" id="KW-1185">Reference proteome</keyword>
<evidence type="ECO:0000313" key="2">
    <source>
        <dbReference type="Proteomes" id="UP000076128"/>
    </source>
</evidence>
<evidence type="ECO:0000313" key="1">
    <source>
        <dbReference type="EMBL" id="AMY67339.1"/>
    </source>
</evidence>
<dbReference type="STRING" id="1335048.AKL17_0077"/>
<sequence length="90" mass="8972">MQGWKARAGDLPALAGLASQSALRCLALRGPAGDPTEALARRLGAAGFALAHTGSARALLFAPGTIPPQAGKDLQAAGFSGITRYSLAGT</sequence>
<dbReference type="EMBL" id="CP012661">
    <property type="protein sequence ID" value="AMY67339.1"/>
    <property type="molecule type" value="Genomic_DNA"/>
</dbReference>